<dbReference type="GO" id="GO:0005829">
    <property type="term" value="C:cytosol"/>
    <property type="evidence" value="ECO:0007669"/>
    <property type="project" value="TreeGrafter"/>
</dbReference>
<keyword evidence="8" id="KW-1185">Reference proteome</keyword>
<evidence type="ECO:0000256" key="2">
    <source>
        <dbReference type="ARBA" id="ARBA00012918"/>
    </source>
</evidence>
<dbReference type="PANTHER" id="PTHR31559:SF0">
    <property type="entry name" value="PYRIDOXAL 5'-PHOSPHATE SYNTHASE SUBUNIT SNO1-RELATED"/>
    <property type="match status" value="1"/>
</dbReference>
<dbReference type="PIRSF" id="PIRSF005639">
    <property type="entry name" value="Glut_amidoT_SNO"/>
    <property type="match status" value="1"/>
</dbReference>
<feature type="binding site" evidence="7">
    <location>
        <position position="114"/>
    </location>
    <ligand>
        <name>L-glutamine</name>
        <dbReference type="ChEBI" id="CHEBI:58359"/>
    </ligand>
</feature>
<dbReference type="GO" id="GO:0042823">
    <property type="term" value="P:pyridoxal phosphate biosynthetic process"/>
    <property type="evidence" value="ECO:0007669"/>
    <property type="project" value="InterPro"/>
</dbReference>
<dbReference type="AlphaFoldDB" id="A0A914E4N4"/>
<reference evidence="9" key="1">
    <citation type="submission" date="2022-11" db="UniProtKB">
        <authorList>
            <consortium name="WormBaseParasite"/>
        </authorList>
    </citation>
    <scope>IDENTIFICATION</scope>
</reference>
<evidence type="ECO:0000313" key="8">
    <source>
        <dbReference type="Proteomes" id="UP000887540"/>
    </source>
</evidence>
<dbReference type="WBParaSite" id="ACRNAN_scaffold5482.g7439.t1">
    <property type="protein sequence ID" value="ACRNAN_scaffold5482.g7439.t1"/>
    <property type="gene ID" value="ACRNAN_scaffold5482.g7439"/>
</dbReference>
<organism evidence="8 9">
    <name type="scientific">Acrobeloides nanus</name>
    <dbReference type="NCBI Taxonomy" id="290746"/>
    <lineage>
        <taxon>Eukaryota</taxon>
        <taxon>Metazoa</taxon>
        <taxon>Ecdysozoa</taxon>
        <taxon>Nematoda</taxon>
        <taxon>Chromadorea</taxon>
        <taxon>Rhabditida</taxon>
        <taxon>Tylenchina</taxon>
        <taxon>Cephalobomorpha</taxon>
        <taxon>Cephaloboidea</taxon>
        <taxon>Cephalobidae</taxon>
        <taxon>Acrobeloides</taxon>
    </lineage>
</organism>
<dbReference type="PROSITE" id="PS01236">
    <property type="entry name" value="PDXT_SNO_1"/>
    <property type="match status" value="1"/>
</dbReference>
<dbReference type="Pfam" id="PF01174">
    <property type="entry name" value="SNO"/>
    <property type="match status" value="1"/>
</dbReference>
<dbReference type="PANTHER" id="PTHR31559">
    <property type="entry name" value="PYRIDOXAL 5'-PHOSPHATE SYNTHASE SUBUNIT SNO"/>
    <property type="match status" value="1"/>
</dbReference>
<sequence>METRPTIGILALQGNFYQHAALLQSIGTNPVLVKTASDLTSDMEGLVLPGGESTTMVKLLKADKGGLWETILEFGRNGKPILGTCAGLVLMARALEPENDMVKTMGFLNIVVQRNAYGPQINSQFNDIKTISDQTFSVSFIRAPAITQLGKGVEVLAEFD</sequence>
<accession>A0A914E4N4</accession>
<name>A0A914E4N4_9BILA</name>
<evidence type="ECO:0000256" key="4">
    <source>
        <dbReference type="ARBA" id="ARBA00022962"/>
    </source>
</evidence>
<proteinExistence type="inferred from homology"/>
<evidence type="ECO:0000256" key="5">
    <source>
        <dbReference type="ARBA" id="ARBA00023239"/>
    </source>
</evidence>
<feature type="binding site" evidence="7">
    <location>
        <begin position="51"/>
        <end position="53"/>
    </location>
    <ligand>
        <name>L-glutamine</name>
        <dbReference type="ChEBI" id="CHEBI:58359"/>
    </ligand>
</feature>
<dbReference type="GO" id="GO:0016829">
    <property type="term" value="F:lyase activity"/>
    <property type="evidence" value="ECO:0007669"/>
    <property type="project" value="UniProtKB-KW"/>
</dbReference>
<protein>
    <recommendedName>
        <fullName evidence="2">glutaminase</fullName>
        <ecNumber evidence="2">3.5.1.2</ecNumber>
    </recommendedName>
</protein>
<keyword evidence="4" id="KW-0315">Glutamine amidotransferase</keyword>
<dbReference type="Proteomes" id="UP000887540">
    <property type="component" value="Unplaced"/>
</dbReference>
<keyword evidence="5" id="KW-0456">Lyase</keyword>
<comment type="similarity">
    <text evidence="1">Belongs to the glutaminase PdxT/SNO family.</text>
</comment>
<evidence type="ECO:0000256" key="7">
    <source>
        <dbReference type="PIRSR" id="PIRSR005639-2"/>
    </source>
</evidence>
<dbReference type="Gene3D" id="3.40.50.880">
    <property type="match status" value="1"/>
</dbReference>
<dbReference type="InterPro" id="IPR021196">
    <property type="entry name" value="PdxT/SNO_CS"/>
</dbReference>
<dbReference type="PROSITE" id="PS51273">
    <property type="entry name" value="GATASE_TYPE_1"/>
    <property type="match status" value="1"/>
</dbReference>
<evidence type="ECO:0000256" key="3">
    <source>
        <dbReference type="ARBA" id="ARBA00022801"/>
    </source>
</evidence>
<dbReference type="GO" id="GO:1903600">
    <property type="term" value="C:glutaminase complex"/>
    <property type="evidence" value="ECO:0007669"/>
    <property type="project" value="TreeGrafter"/>
</dbReference>
<dbReference type="InterPro" id="IPR002161">
    <property type="entry name" value="PdxT/SNO"/>
</dbReference>
<dbReference type="PROSITE" id="PS51130">
    <property type="entry name" value="PDXT_SNO_2"/>
    <property type="match status" value="1"/>
</dbReference>
<dbReference type="NCBIfam" id="TIGR03800">
    <property type="entry name" value="PLP_synth_Pdx2"/>
    <property type="match status" value="1"/>
</dbReference>
<dbReference type="EC" id="3.5.1.2" evidence="2"/>
<dbReference type="SUPFAM" id="SSF52317">
    <property type="entry name" value="Class I glutamine amidotransferase-like"/>
    <property type="match status" value="1"/>
</dbReference>
<keyword evidence="3" id="KW-0378">Hydrolase</keyword>
<dbReference type="GO" id="GO:0004359">
    <property type="term" value="F:glutaminase activity"/>
    <property type="evidence" value="ECO:0007669"/>
    <property type="project" value="UniProtKB-EC"/>
</dbReference>
<comment type="catalytic activity">
    <reaction evidence="6">
        <text>L-glutamine + H2O = L-glutamate + NH4(+)</text>
        <dbReference type="Rhea" id="RHEA:15889"/>
        <dbReference type="ChEBI" id="CHEBI:15377"/>
        <dbReference type="ChEBI" id="CHEBI:28938"/>
        <dbReference type="ChEBI" id="CHEBI:29985"/>
        <dbReference type="ChEBI" id="CHEBI:58359"/>
        <dbReference type="EC" id="3.5.1.2"/>
    </reaction>
</comment>
<evidence type="ECO:0000313" key="9">
    <source>
        <dbReference type="WBParaSite" id="ACRNAN_scaffold5482.g7439.t1"/>
    </source>
</evidence>
<evidence type="ECO:0000256" key="1">
    <source>
        <dbReference type="ARBA" id="ARBA00008345"/>
    </source>
</evidence>
<evidence type="ECO:0000256" key="6">
    <source>
        <dbReference type="ARBA" id="ARBA00049534"/>
    </source>
</evidence>
<dbReference type="InterPro" id="IPR029062">
    <property type="entry name" value="Class_I_gatase-like"/>
</dbReference>
<feature type="binding site" evidence="7">
    <location>
        <begin position="141"/>
        <end position="142"/>
    </location>
    <ligand>
        <name>L-glutamine</name>
        <dbReference type="ChEBI" id="CHEBI:58359"/>
    </ligand>
</feature>
<dbReference type="GO" id="GO:0008614">
    <property type="term" value="P:pyridoxine metabolic process"/>
    <property type="evidence" value="ECO:0007669"/>
    <property type="project" value="TreeGrafter"/>
</dbReference>